<name>A0A0A9BL27_ARUDO</name>
<dbReference type="AlphaFoldDB" id="A0A0A9BL27"/>
<organism evidence="1">
    <name type="scientific">Arundo donax</name>
    <name type="common">Giant reed</name>
    <name type="synonym">Donax arundinaceus</name>
    <dbReference type="NCBI Taxonomy" id="35708"/>
    <lineage>
        <taxon>Eukaryota</taxon>
        <taxon>Viridiplantae</taxon>
        <taxon>Streptophyta</taxon>
        <taxon>Embryophyta</taxon>
        <taxon>Tracheophyta</taxon>
        <taxon>Spermatophyta</taxon>
        <taxon>Magnoliopsida</taxon>
        <taxon>Liliopsida</taxon>
        <taxon>Poales</taxon>
        <taxon>Poaceae</taxon>
        <taxon>PACMAD clade</taxon>
        <taxon>Arundinoideae</taxon>
        <taxon>Arundineae</taxon>
        <taxon>Arundo</taxon>
    </lineage>
</organism>
<evidence type="ECO:0000313" key="1">
    <source>
        <dbReference type="EMBL" id="JAD62878.1"/>
    </source>
</evidence>
<protein>
    <submittedName>
        <fullName evidence="1">Uncharacterized protein</fullName>
    </submittedName>
</protein>
<sequence length="72" mass="8674">MFGLLICYQPTLAKPNNWSCPWILASIWMAITCWRANRIFAKPSYRQQQLRAECRRAKRLTKNWRVPCTFLR</sequence>
<reference evidence="1" key="2">
    <citation type="journal article" date="2015" name="Data Brief">
        <title>Shoot transcriptome of the giant reed, Arundo donax.</title>
        <authorList>
            <person name="Barrero R.A."/>
            <person name="Guerrero F.D."/>
            <person name="Moolhuijzen P."/>
            <person name="Goolsby J.A."/>
            <person name="Tidwell J."/>
            <person name="Bellgard S.E."/>
            <person name="Bellgard M.I."/>
        </authorList>
    </citation>
    <scope>NUCLEOTIDE SEQUENCE</scope>
    <source>
        <tissue evidence="1">Shoot tissue taken approximately 20 cm above the soil surface</tissue>
    </source>
</reference>
<accession>A0A0A9BL27</accession>
<reference evidence="1" key="1">
    <citation type="submission" date="2014-09" db="EMBL/GenBank/DDBJ databases">
        <authorList>
            <person name="Magalhaes I.L.F."/>
            <person name="Oliveira U."/>
            <person name="Santos F.R."/>
            <person name="Vidigal T.H.D.A."/>
            <person name="Brescovit A.D."/>
            <person name="Santos A.J."/>
        </authorList>
    </citation>
    <scope>NUCLEOTIDE SEQUENCE</scope>
    <source>
        <tissue evidence="1">Shoot tissue taken approximately 20 cm above the soil surface</tissue>
    </source>
</reference>
<proteinExistence type="predicted"/>
<dbReference type="EMBL" id="GBRH01235017">
    <property type="protein sequence ID" value="JAD62878.1"/>
    <property type="molecule type" value="Transcribed_RNA"/>
</dbReference>